<dbReference type="Gene3D" id="2.60.40.10">
    <property type="entry name" value="Immunoglobulins"/>
    <property type="match status" value="1"/>
</dbReference>
<keyword evidence="3" id="KW-0378">Hydrolase</keyword>
<dbReference type="Pfam" id="PF17389">
    <property type="entry name" value="Bac_rhamnosid6H"/>
    <property type="match status" value="1"/>
</dbReference>
<dbReference type="InterPro" id="IPR035396">
    <property type="entry name" value="Bac_rhamnosid6H"/>
</dbReference>
<dbReference type="InterPro" id="IPR012341">
    <property type="entry name" value="6hp_glycosidase-like_sf"/>
</dbReference>
<dbReference type="EMBL" id="CP002955">
    <property type="protein sequence ID" value="AEL27091.1"/>
    <property type="molecule type" value="Genomic_DNA"/>
</dbReference>
<dbReference type="AlphaFoldDB" id="G0IWA3"/>
<sequence length="952" mass="107694">MKILTFWTLLSLIFCINTKAASDLTPDYLRCEYLENPFIDEKKPRLSWILKSEVRNQYQTAYRILVASKVELLEPGKADLWDSKKTIGDITSQVVYQGKPLKSRQKCYWKVQSWDKKGQAGKWSDWATWEMGLLEEDDWKSQWIGKDFSANTQPIPYKNKELFLPPSPILRKKIALANKVAKARLYVTSLGLYEYKINGKKVGVDFLAPGWTDYNKRLYYNVYDVTQQLGQGEHVLQATLSPGWYSGYIGYALLIGNPVVRAFYENTPALKAQLEVTFTNGETAIFTTNEQWKAATGGLIESDILHGETFDARKVPEGWSQANFNDEHWDDASIINAGKRNLQLYPAQPVQVTDVIEPIEIHKRENGDYIFDMGQNFAGLVKLKVKGKAGDKVVLKFGEMLHPDGRLMDENLRMARATDTYILKGDPEGEEWTPAFTYHGFQYVQVSGFPDKPTKGNITGLVLGSNTPRVGHFETDHPMVNQLYQNIVWTQRANFVDIPTDCPQRDERMGWTGDAQTYAGTAAINMDVSAFFTKWIQDLHDAQWEYGAYPDYAPAPPVRSTDTYAPGWMEAGIINPYEQFKAYGDTRIIETGWENMEKFMAFHYKKSKGAYFYPEGSFADLNPKGGYGDWLSIGKKTPPDMLATMYYGHVASLMAEMADAIGKPERAMHFQNLAKKIKTAFAAHYLNEENLRLKTDATAYGDGAGYVDGQMGFSGNTQTAYANAIFLDFLDDNQKHIAGNHLAQLIHENDGKLATGFLGAKQLLPALSATGHSDLAYQLLLNEEYPSWGFEIKNGATTIWERWDSYVKDNPEKMASLNNGMNSFSHYAFGSVFEWMFHNMAGIKADEVAYKTFTIAPEIPKEEINYVAASHQSIHGNISSSWKKVGEKLFMKVSIPVNTQATLFIPAKSELDITMDKKRLDQHENLQRGHFFEGKQVLKLGSGTYQFESIIK</sequence>
<dbReference type="Pfam" id="PF25788">
    <property type="entry name" value="Ig_Rha78A_N"/>
    <property type="match status" value="1"/>
</dbReference>
<dbReference type="HOGENOM" id="CLU_002926_1_1_10"/>
<dbReference type="RefSeq" id="WP_014021381.1">
    <property type="nucleotide sequence ID" value="NC_015914.1"/>
</dbReference>
<evidence type="ECO:0000256" key="1">
    <source>
        <dbReference type="ARBA" id="ARBA00001445"/>
    </source>
</evidence>
<dbReference type="STRING" id="880070.Cycma_3368"/>
<dbReference type="eggNOG" id="COG3408">
    <property type="taxonomic scope" value="Bacteria"/>
</dbReference>
<keyword evidence="4" id="KW-0732">Signal</keyword>
<dbReference type="InterPro" id="IPR008902">
    <property type="entry name" value="Rhamnosid_concanavalin"/>
</dbReference>
<evidence type="ECO:0000256" key="3">
    <source>
        <dbReference type="ARBA" id="ARBA00022801"/>
    </source>
</evidence>
<evidence type="ECO:0000259" key="6">
    <source>
        <dbReference type="Pfam" id="PF08531"/>
    </source>
</evidence>
<dbReference type="OrthoDB" id="9815108at2"/>
<dbReference type="EC" id="3.2.1.40" evidence="2"/>
<feature type="domain" description="Alpha-L-rhamnosidase C-terminal" evidence="8">
    <location>
        <begin position="842"/>
        <end position="915"/>
    </location>
</feature>
<feature type="chain" id="PRO_5003401072" description="alpha-L-rhamnosidase" evidence="4">
    <location>
        <begin position="21"/>
        <end position="952"/>
    </location>
</feature>
<dbReference type="Gene3D" id="1.50.10.10">
    <property type="match status" value="1"/>
</dbReference>
<dbReference type="GO" id="GO:0030596">
    <property type="term" value="F:alpha-L-rhamnosidase activity"/>
    <property type="evidence" value="ECO:0007669"/>
    <property type="project" value="UniProtKB-EC"/>
</dbReference>
<dbReference type="InterPro" id="IPR008928">
    <property type="entry name" value="6-hairpin_glycosidase_sf"/>
</dbReference>
<dbReference type="InterPro" id="IPR016007">
    <property type="entry name" value="Alpha_rhamnosid"/>
</dbReference>
<evidence type="ECO:0000313" key="9">
    <source>
        <dbReference type="EMBL" id="AEL27091.1"/>
    </source>
</evidence>
<accession>G0IWA3</accession>
<dbReference type="InterPro" id="IPR013783">
    <property type="entry name" value="Ig-like_fold"/>
</dbReference>
<keyword evidence="10" id="KW-1185">Reference proteome</keyword>
<name>G0IWA3_CYCMS</name>
<evidence type="ECO:0000259" key="5">
    <source>
        <dbReference type="Pfam" id="PF05592"/>
    </source>
</evidence>
<dbReference type="Pfam" id="PF17390">
    <property type="entry name" value="Bac_rhamnosid_C"/>
    <property type="match status" value="1"/>
</dbReference>
<dbReference type="Gene3D" id="2.60.120.260">
    <property type="entry name" value="Galactose-binding domain-like"/>
    <property type="match status" value="2"/>
</dbReference>
<feature type="domain" description="Bacterial alpha-L-rhamnosidase N-terminal" evidence="6">
    <location>
        <begin position="179"/>
        <end position="353"/>
    </location>
</feature>
<dbReference type="Pfam" id="PF08531">
    <property type="entry name" value="Bac_rhamnosid_N"/>
    <property type="match status" value="1"/>
</dbReference>
<feature type="domain" description="Alpha-L-rhamnosidase concanavalin-like" evidence="5">
    <location>
        <begin position="363"/>
        <end position="463"/>
    </location>
</feature>
<dbReference type="InterPro" id="IPR013737">
    <property type="entry name" value="Bac_rhamnosid_N"/>
</dbReference>
<organism evidence="9 10">
    <name type="scientific">Cyclobacterium marinum (strain ATCC 25205 / DSM 745 / LMG 13164 / NCIMB 1802)</name>
    <name type="common">Flectobacillus marinus</name>
    <dbReference type="NCBI Taxonomy" id="880070"/>
    <lineage>
        <taxon>Bacteria</taxon>
        <taxon>Pseudomonadati</taxon>
        <taxon>Bacteroidota</taxon>
        <taxon>Cytophagia</taxon>
        <taxon>Cytophagales</taxon>
        <taxon>Cyclobacteriaceae</taxon>
        <taxon>Cyclobacterium</taxon>
    </lineage>
</organism>
<dbReference type="KEGG" id="cmr:Cycma_3368"/>
<dbReference type="GO" id="GO:0005975">
    <property type="term" value="P:carbohydrate metabolic process"/>
    <property type="evidence" value="ECO:0007669"/>
    <property type="project" value="InterPro"/>
</dbReference>
<protein>
    <recommendedName>
        <fullName evidence="2">alpha-L-rhamnosidase</fullName>
        <ecNumber evidence="2">3.2.1.40</ecNumber>
    </recommendedName>
</protein>
<evidence type="ECO:0000256" key="4">
    <source>
        <dbReference type="SAM" id="SignalP"/>
    </source>
</evidence>
<evidence type="ECO:0000259" key="8">
    <source>
        <dbReference type="Pfam" id="PF17390"/>
    </source>
</evidence>
<dbReference type="Pfam" id="PF05592">
    <property type="entry name" value="Bac_rhamnosid"/>
    <property type="match status" value="1"/>
</dbReference>
<feature type="domain" description="Alpha-L-rhamnosidase six-hairpin glycosidase" evidence="7">
    <location>
        <begin position="469"/>
        <end position="839"/>
    </location>
</feature>
<reference evidence="10" key="1">
    <citation type="submission" date="2011-07" db="EMBL/GenBank/DDBJ databases">
        <title>The complete genome of Cyclobacterium marinum DSM 745.</title>
        <authorList>
            <person name="Lucas S."/>
            <person name="Han J."/>
            <person name="Lapidus A."/>
            <person name="Bruce D."/>
            <person name="Goodwin L."/>
            <person name="Pitluck S."/>
            <person name="Peters L."/>
            <person name="Kyrpides N."/>
            <person name="Mavromatis K."/>
            <person name="Ivanova N."/>
            <person name="Ovchinnikova G."/>
            <person name="Chertkov O."/>
            <person name="Detter J.C."/>
            <person name="Tapia R."/>
            <person name="Han C."/>
            <person name="Land M."/>
            <person name="Hauser L."/>
            <person name="Markowitz V."/>
            <person name="Cheng J.-F."/>
            <person name="Hugenholtz P."/>
            <person name="Woyke T."/>
            <person name="Wu D."/>
            <person name="Tindall B."/>
            <person name="Schuetze A."/>
            <person name="Brambilla E."/>
            <person name="Klenk H.-P."/>
            <person name="Eisen J.A."/>
        </authorList>
    </citation>
    <scope>NUCLEOTIDE SEQUENCE [LARGE SCALE GENOMIC DNA]</scope>
    <source>
        <strain evidence="10">ATCC 25205 / DSM 745 / LMG 13164 / NCIMB 1802</strain>
    </source>
</reference>
<evidence type="ECO:0000313" key="10">
    <source>
        <dbReference type="Proteomes" id="UP000001635"/>
    </source>
</evidence>
<dbReference type="InterPro" id="IPR035398">
    <property type="entry name" value="Bac_rhamnosid_C"/>
</dbReference>
<evidence type="ECO:0000259" key="7">
    <source>
        <dbReference type="Pfam" id="PF17389"/>
    </source>
</evidence>
<dbReference type="PANTHER" id="PTHR33307:SF6">
    <property type="entry name" value="ALPHA-RHAMNOSIDASE (EUROFUNG)-RELATED"/>
    <property type="match status" value="1"/>
</dbReference>
<proteinExistence type="predicted"/>
<dbReference type="Proteomes" id="UP000001635">
    <property type="component" value="Chromosome"/>
</dbReference>
<comment type="catalytic activity">
    <reaction evidence="1">
        <text>Hydrolysis of terminal non-reducing alpha-L-rhamnose residues in alpha-L-rhamnosides.</text>
        <dbReference type="EC" id="3.2.1.40"/>
    </reaction>
</comment>
<dbReference type="Gene3D" id="2.60.420.10">
    <property type="entry name" value="Maltose phosphorylase, domain 3"/>
    <property type="match status" value="1"/>
</dbReference>
<dbReference type="PIRSF" id="PIRSF010631">
    <property type="entry name" value="A-rhamnsds"/>
    <property type="match status" value="1"/>
</dbReference>
<gene>
    <name evidence="9" type="ordered locus">Cycma_3368</name>
</gene>
<dbReference type="PANTHER" id="PTHR33307">
    <property type="entry name" value="ALPHA-RHAMNOSIDASE (EUROFUNG)"/>
    <property type="match status" value="1"/>
</dbReference>
<dbReference type="SUPFAM" id="SSF48208">
    <property type="entry name" value="Six-hairpin glycosidases"/>
    <property type="match status" value="1"/>
</dbReference>
<feature type="signal peptide" evidence="4">
    <location>
        <begin position="1"/>
        <end position="20"/>
    </location>
</feature>
<evidence type="ECO:0000256" key="2">
    <source>
        <dbReference type="ARBA" id="ARBA00012652"/>
    </source>
</evidence>